<evidence type="ECO:0000313" key="3">
    <source>
        <dbReference type="EMBL" id="PRZ40934.1"/>
    </source>
</evidence>
<proteinExistence type="predicted"/>
<dbReference type="InterPro" id="IPR015797">
    <property type="entry name" value="NUDIX_hydrolase-like_dom_sf"/>
</dbReference>
<dbReference type="InterPro" id="IPR000086">
    <property type="entry name" value="NUDIX_hydrolase_dom"/>
</dbReference>
<dbReference type="Proteomes" id="UP000237752">
    <property type="component" value="Unassembled WGS sequence"/>
</dbReference>
<organism evidence="3 4">
    <name type="scientific">Antricoccus suffuscus</name>
    <dbReference type="NCBI Taxonomy" id="1629062"/>
    <lineage>
        <taxon>Bacteria</taxon>
        <taxon>Bacillati</taxon>
        <taxon>Actinomycetota</taxon>
        <taxon>Actinomycetes</taxon>
        <taxon>Geodermatophilales</taxon>
        <taxon>Antricoccaceae</taxon>
        <taxon>Antricoccus</taxon>
    </lineage>
</organism>
<dbReference type="PANTHER" id="PTHR11839">
    <property type="entry name" value="UDP/ADP-SUGAR PYROPHOSPHATASE"/>
    <property type="match status" value="1"/>
</dbReference>
<dbReference type="CDD" id="cd24158">
    <property type="entry name" value="NUDIX_ADPRase_Rv1700"/>
    <property type="match status" value="1"/>
</dbReference>
<feature type="domain" description="Nudix hydrolase" evidence="2">
    <location>
        <begin position="50"/>
        <end position="183"/>
    </location>
</feature>
<dbReference type="GO" id="GO:0016787">
    <property type="term" value="F:hydrolase activity"/>
    <property type="evidence" value="ECO:0007669"/>
    <property type="project" value="UniProtKB-KW"/>
</dbReference>
<dbReference type="EMBL" id="PVUE01000013">
    <property type="protein sequence ID" value="PRZ40934.1"/>
    <property type="molecule type" value="Genomic_DNA"/>
</dbReference>
<dbReference type="GO" id="GO:0006753">
    <property type="term" value="P:nucleoside phosphate metabolic process"/>
    <property type="evidence" value="ECO:0007669"/>
    <property type="project" value="TreeGrafter"/>
</dbReference>
<dbReference type="Pfam" id="PF00293">
    <property type="entry name" value="NUDIX"/>
    <property type="match status" value="1"/>
</dbReference>
<dbReference type="GO" id="GO:0005829">
    <property type="term" value="C:cytosol"/>
    <property type="evidence" value="ECO:0007669"/>
    <property type="project" value="TreeGrafter"/>
</dbReference>
<keyword evidence="1" id="KW-0378">Hydrolase</keyword>
<dbReference type="SUPFAM" id="SSF55811">
    <property type="entry name" value="Nudix"/>
    <property type="match status" value="1"/>
</dbReference>
<dbReference type="Gene3D" id="3.90.79.10">
    <property type="entry name" value="Nucleoside Triphosphate Pyrophosphohydrolase"/>
    <property type="match status" value="1"/>
</dbReference>
<accession>A0A2T0ZXC9</accession>
<evidence type="ECO:0000259" key="2">
    <source>
        <dbReference type="PROSITE" id="PS51462"/>
    </source>
</evidence>
<evidence type="ECO:0000313" key="4">
    <source>
        <dbReference type="Proteomes" id="UP000237752"/>
    </source>
</evidence>
<dbReference type="AlphaFoldDB" id="A0A2T0ZXC9"/>
<name>A0A2T0ZXC9_9ACTN</name>
<reference evidence="3 4" key="1">
    <citation type="submission" date="2018-03" db="EMBL/GenBank/DDBJ databases">
        <title>Genomic Encyclopedia of Archaeal and Bacterial Type Strains, Phase II (KMG-II): from individual species to whole genera.</title>
        <authorList>
            <person name="Goeker M."/>
        </authorList>
    </citation>
    <scope>NUCLEOTIDE SEQUENCE [LARGE SCALE GENOMIC DNA]</scope>
    <source>
        <strain evidence="3 4">DSM 100065</strain>
    </source>
</reference>
<comment type="caution">
    <text evidence="3">The sequence shown here is derived from an EMBL/GenBank/DDBJ whole genome shotgun (WGS) entry which is preliminary data.</text>
</comment>
<dbReference type="GO" id="GO:0019693">
    <property type="term" value="P:ribose phosphate metabolic process"/>
    <property type="evidence" value="ECO:0007669"/>
    <property type="project" value="TreeGrafter"/>
</dbReference>
<sequence length="207" mass="22660">MSDYFTFPERSSEGYAVTGSERIYEGKIFSLVGETISFPDGSSARRDMVKHGGAVAIAALDDRQQLVMLEQYRPAVGRFLWELPAGLRDVEGEPPVQAARRELVEEAGLEAGSWQTLVDVVSAPGFSNEQARIYLATDLRESSDTSFVREAEEADMVVRRIPLEECVHGVMTGRIVNSLAIAGVLAVSQHVRDPATPLRPADAPWPT</sequence>
<dbReference type="PANTHER" id="PTHR11839:SF31">
    <property type="entry name" value="ADP-RIBOSE PYROPHOSPHATASE"/>
    <property type="match status" value="1"/>
</dbReference>
<dbReference type="RefSeq" id="WP_238145453.1">
    <property type="nucleotide sequence ID" value="NZ_PVUE01000013.1"/>
</dbReference>
<protein>
    <submittedName>
        <fullName evidence="3">ADP-ribose pyrophosphatase</fullName>
    </submittedName>
</protein>
<evidence type="ECO:0000256" key="1">
    <source>
        <dbReference type="ARBA" id="ARBA00022801"/>
    </source>
</evidence>
<dbReference type="PROSITE" id="PS51462">
    <property type="entry name" value="NUDIX"/>
    <property type="match status" value="1"/>
</dbReference>
<keyword evidence="4" id="KW-1185">Reference proteome</keyword>
<gene>
    <name evidence="3" type="ORF">CLV47_113100</name>
</gene>